<evidence type="ECO:0000259" key="7">
    <source>
        <dbReference type="PROSITE" id="PS50928"/>
    </source>
</evidence>
<keyword evidence="5" id="KW-0813">Transport</keyword>
<name>A0A517YRE9_9BACT</name>
<protein>
    <recommendedName>
        <fullName evidence="6">Phosphate transport system permease protein</fullName>
    </recommendedName>
</protein>
<dbReference type="AlphaFoldDB" id="A0A517YRE9"/>
<dbReference type="CDD" id="cd06261">
    <property type="entry name" value="TM_PBP2"/>
    <property type="match status" value="1"/>
</dbReference>
<evidence type="ECO:0000313" key="9">
    <source>
        <dbReference type="Proteomes" id="UP000317369"/>
    </source>
</evidence>
<keyword evidence="6" id="KW-0592">Phosphate transport</keyword>
<keyword evidence="9" id="KW-1185">Reference proteome</keyword>
<dbReference type="PROSITE" id="PS50928">
    <property type="entry name" value="ABC_TM1"/>
    <property type="match status" value="1"/>
</dbReference>
<dbReference type="KEGG" id="pcor:KS4_08380"/>
<evidence type="ECO:0000256" key="3">
    <source>
        <dbReference type="ARBA" id="ARBA00022989"/>
    </source>
</evidence>
<gene>
    <name evidence="8" type="primary">pstA_2</name>
    <name evidence="8" type="ORF">KS4_08380</name>
</gene>
<dbReference type="Gene3D" id="1.10.3720.10">
    <property type="entry name" value="MetI-like"/>
    <property type="match status" value="1"/>
</dbReference>
<comment type="similarity">
    <text evidence="6">Belongs to the binding-protein-dependent transport system permease family. CysTW subfamily.</text>
</comment>
<feature type="transmembrane region" description="Helical" evidence="5">
    <location>
        <begin position="45"/>
        <end position="70"/>
    </location>
</feature>
<dbReference type="NCBIfam" id="TIGR02138">
    <property type="entry name" value="phosphate_pstC"/>
    <property type="match status" value="1"/>
</dbReference>
<feature type="transmembrane region" description="Helical" evidence="5">
    <location>
        <begin position="117"/>
        <end position="138"/>
    </location>
</feature>
<feature type="domain" description="ABC transmembrane type-1" evidence="7">
    <location>
        <begin position="109"/>
        <end position="328"/>
    </location>
</feature>
<evidence type="ECO:0000256" key="1">
    <source>
        <dbReference type="ARBA" id="ARBA00004651"/>
    </source>
</evidence>
<dbReference type="GO" id="GO:0005315">
    <property type="term" value="F:phosphate transmembrane transporter activity"/>
    <property type="evidence" value="ECO:0007669"/>
    <property type="project" value="InterPro"/>
</dbReference>
<dbReference type="InterPro" id="IPR011864">
    <property type="entry name" value="Phosphate_PstC"/>
</dbReference>
<dbReference type="GO" id="GO:0005886">
    <property type="term" value="C:plasma membrane"/>
    <property type="evidence" value="ECO:0007669"/>
    <property type="project" value="UniProtKB-SubCell"/>
</dbReference>
<evidence type="ECO:0000256" key="2">
    <source>
        <dbReference type="ARBA" id="ARBA00022692"/>
    </source>
</evidence>
<comment type="function">
    <text evidence="6">Part of the binding-protein-dependent transport system for phosphate; probably responsible for the translocation of the substrate across the membrane.</text>
</comment>
<dbReference type="InterPro" id="IPR000515">
    <property type="entry name" value="MetI-like"/>
</dbReference>
<accession>A0A517YRE9</accession>
<evidence type="ECO:0000313" key="8">
    <source>
        <dbReference type="EMBL" id="QDU32802.1"/>
    </source>
</evidence>
<dbReference type="InterPro" id="IPR035906">
    <property type="entry name" value="MetI-like_sf"/>
</dbReference>
<feature type="transmembrane region" description="Helical" evidence="5">
    <location>
        <begin position="308"/>
        <end position="331"/>
    </location>
</feature>
<keyword evidence="4 5" id="KW-0472">Membrane</keyword>
<feature type="transmembrane region" description="Helical" evidence="5">
    <location>
        <begin position="150"/>
        <end position="170"/>
    </location>
</feature>
<keyword evidence="2 5" id="KW-0812">Transmembrane</keyword>
<dbReference type="Pfam" id="PF00528">
    <property type="entry name" value="BPD_transp_1"/>
    <property type="match status" value="1"/>
</dbReference>
<dbReference type="EMBL" id="CP036425">
    <property type="protein sequence ID" value="QDU32802.1"/>
    <property type="molecule type" value="Genomic_DNA"/>
</dbReference>
<feature type="transmembrane region" description="Helical" evidence="5">
    <location>
        <begin position="242"/>
        <end position="264"/>
    </location>
</feature>
<comment type="subcellular location">
    <subcellularLocation>
        <location evidence="1 5">Cell membrane</location>
        <topology evidence="1 5">Multi-pass membrane protein</topology>
    </subcellularLocation>
</comment>
<keyword evidence="6" id="KW-1003">Cell membrane</keyword>
<proteinExistence type="inferred from homology"/>
<evidence type="ECO:0000256" key="6">
    <source>
        <dbReference type="RuleBase" id="RU363054"/>
    </source>
</evidence>
<evidence type="ECO:0000256" key="4">
    <source>
        <dbReference type="ARBA" id="ARBA00023136"/>
    </source>
</evidence>
<reference evidence="8 9" key="1">
    <citation type="submission" date="2019-02" db="EMBL/GenBank/DDBJ databases">
        <title>Deep-cultivation of Planctomycetes and their phenomic and genomic characterization uncovers novel biology.</title>
        <authorList>
            <person name="Wiegand S."/>
            <person name="Jogler M."/>
            <person name="Boedeker C."/>
            <person name="Pinto D."/>
            <person name="Vollmers J."/>
            <person name="Rivas-Marin E."/>
            <person name="Kohn T."/>
            <person name="Peeters S.H."/>
            <person name="Heuer A."/>
            <person name="Rast P."/>
            <person name="Oberbeckmann S."/>
            <person name="Bunk B."/>
            <person name="Jeske O."/>
            <person name="Meyerdierks A."/>
            <person name="Storesund J.E."/>
            <person name="Kallscheuer N."/>
            <person name="Luecker S."/>
            <person name="Lage O.M."/>
            <person name="Pohl T."/>
            <person name="Merkel B.J."/>
            <person name="Hornburger P."/>
            <person name="Mueller R.-W."/>
            <person name="Bruemmer F."/>
            <person name="Labrenz M."/>
            <person name="Spormann A.M."/>
            <person name="Op den Camp H."/>
            <person name="Overmann J."/>
            <person name="Amann R."/>
            <person name="Jetten M.S.M."/>
            <person name="Mascher T."/>
            <person name="Medema M.H."/>
            <person name="Devos D.P."/>
            <person name="Kaster A.-K."/>
            <person name="Ovreas L."/>
            <person name="Rohde M."/>
            <person name="Galperin M.Y."/>
            <person name="Jogler C."/>
        </authorList>
    </citation>
    <scope>NUCLEOTIDE SEQUENCE [LARGE SCALE GENOMIC DNA]</scope>
    <source>
        <strain evidence="8 9">KS4</strain>
    </source>
</reference>
<dbReference type="SUPFAM" id="SSF161098">
    <property type="entry name" value="MetI-like"/>
    <property type="match status" value="1"/>
</dbReference>
<sequence length="340" mass="37022">MTQPYPRITAIYMTTLSNTSSSPHEPRRLSDCKPRSKRIRKIRESLIMTGLISCGLFSLATTLTIIIVLAKETIRFFNLDEVSLADYFLGLKWAPLLGAEHHFGIWPLISGTLQVTVIGMSVAIPLGLITAIWLSEYAPEKIRRVLKPMLEVLAGIPTVVFGFFALTIITPSLQWLHGGFEVFNAMSAGIAVGIMCLPIVTSLTEDALRAVPKQLREGAYGLGSTRFETSTKVVTPAALSGIIAAFLLAFARAIGEVMIVALAAGSSPPQLVDSLVNGFDPRGETQTMTAYMVQIFLGDVSNFGPEYYSAYAVGATLFLMTLALTIIGHIVRVRFRQAYD</sequence>
<feature type="transmembrane region" description="Helical" evidence="5">
    <location>
        <begin position="182"/>
        <end position="203"/>
    </location>
</feature>
<organism evidence="8 9">
    <name type="scientific">Poriferisphaera corsica</name>
    <dbReference type="NCBI Taxonomy" id="2528020"/>
    <lineage>
        <taxon>Bacteria</taxon>
        <taxon>Pseudomonadati</taxon>
        <taxon>Planctomycetota</taxon>
        <taxon>Phycisphaerae</taxon>
        <taxon>Phycisphaerales</taxon>
        <taxon>Phycisphaeraceae</taxon>
        <taxon>Poriferisphaera</taxon>
    </lineage>
</organism>
<dbReference type="PANTHER" id="PTHR42727:SF1">
    <property type="entry name" value="PHOSPHATE TRANSPORT SYSTEM PERMEASE"/>
    <property type="match status" value="1"/>
</dbReference>
<dbReference type="Proteomes" id="UP000317369">
    <property type="component" value="Chromosome"/>
</dbReference>
<keyword evidence="3 5" id="KW-1133">Transmembrane helix</keyword>
<dbReference type="PANTHER" id="PTHR42727">
    <property type="entry name" value="PHOSPHATE TRANSPORT SYSTEM PERMEASE PROTEIN"/>
    <property type="match status" value="1"/>
</dbReference>
<dbReference type="GO" id="GO:0006817">
    <property type="term" value="P:phosphate ion transport"/>
    <property type="evidence" value="ECO:0007669"/>
    <property type="project" value="UniProtKB-KW"/>
</dbReference>
<evidence type="ECO:0000256" key="5">
    <source>
        <dbReference type="RuleBase" id="RU363032"/>
    </source>
</evidence>